<accession>A0ABR0BB50</accession>
<evidence type="ECO:0000313" key="2">
    <source>
        <dbReference type="Proteomes" id="UP001234178"/>
    </source>
</evidence>
<name>A0ABR0BB50_9CRUS</name>
<gene>
    <name evidence="1" type="ORF">OUZ56_033816</name>
</gene>
<evidence type="ECO:0000313" key="1">
    <source>
        <dbReference type="EMBL" id="KAK4045814.1"/>
    </source>
</evidence>
<dbReference type="EMBL" id="JAOYFB010000065">
    <property type="protein sequence ID" value="KAK4045814.1"/>
    <property type="molecule type" value="Genomic_DNA"/>
</dbReference>
<proteinExistence type="predicted"/>
<reference evidence="1 2" key="1">
    <citation type="journal article" date="2023" name="Nucleic Acids Res.">
        <title>The hologenome of Daphnia magna reveals possible DNA methylation and microbiome-mediated evolution of the host genome.</title>
        <authorList>
            <person name="Chaturvedi A."/>
            <person name="Li X."/>
            <person name="Dhandapani V."/>
            <person name="Marshall H."/>
            <person name="Kissane S."/>
            <person name="Cuenca-Cambronero M."/>
            <person name="Asole G."/>
            <person name="Calvet F."/>
            <person name="Ruiz-Romero M."/>
            <person name="Marangio P."/>
            <person name="Guigo R."/>
            <person name="Rago D."/>
            <person name="Mirbahai L."/>
            <person name="Eastwood N."/>
            <person name="Colbourne J.K."/>
            <person name="Zhou J."/>
            <person name="Mallon E."/>
            <person name="Orsini L."/>
        </authorList>
    </citation>
    <scope>NUCLEOTIDE SEQUENCE [LARGE SCALE GENOMIC DNA]</scope>
    <source>
        <strain evidence="1">LRV0_1</strain>
    </source>
</reference>
<protein>
    <submittedName>
        <fullName evidence="1">Uncharacterized protein</fullName>
    </submittedName>
</protein>
<comment type="caution">
    <text evidence="1">The sequence shown here is derived from an EMBL/GenBank/DDBJ whole genome shotgun (WGS) entry which is preliminary data.</text>
</comment>
<keyword evidence="2" id="KW-1185">Reference proteome</keyword>
<sequence length="65" mass="7500">MRHQPSASPERPLNGRTRLSTWLWPTKAVVQLNEELRTTLKTSRTRILQLRFLCINARKGALSSI</sequence>
<organism evidence="1 2">
    <name type="scientific">Daphnia magna</name>
    <dbReference type="NCBI Taxonomy" id="35525"/>
    <lineage>
        <taxon>Eukaryota</taxon>
        <taxon>Metazoa</taxon>
        <taxon>Ecdysozoa</taxon>
        <taxon>Arthropoda</taxon>
        <taxon>Crustacea</taxon>
        <taxon>Branchiopoda</taxon>
        <taxon>Diplostraca</taxon>
        <taxon>Cladocera</taxon>
        <taxon>Anomopoda</taxon>
        <taxon>Daphniidae</taxon>
        <taxon>Daphnia</taxon>
    </lineage>
</organism>
<dbReference type="Proteomes" id="UP001234178">
    <property type="component" value="Unassembled WGS sequence"/>
</dbReference>